<comment type="caution">
    <text evidence="2">The sequence shown here is derived from an EMBL/GenBank/DDBJ whole genome shotgun (WGS) entry which is preliminary data.</text>
</comment>
<dbReference type="PROSITE" id="PS50181">
    <property type="entry name" value="FBOX"/>
    <property type="match status" value="1"/>
</dbReference>
<protein>
    <submittedName>
        <fullName evidence="2">F-box protein</fullName>
    </submittedName>
</protein>
<sequence length="308" mass="35370">MSIESYSNFQVLPEGCIANALSLTSPKDACRLSSVTSTFRSAAESDAVWERFLQPDYRDIISRSIDGADLFLAKFRTKKELYLHLCDNPILIDGGTKSFSLEKGTGNKCFMLAARDLFIVWGDTPEYWQWISLPKSRFPEVAELLDVCWFEICCKMNTSMLSSGTKYAVYLVFTSRSGIYGFQNQPAEASVGISGQEGEKRTVCLNQEGEQRHRYQFVPRRRYQFFPRRVLFIHQLARVYRRLGNIPTECNFEYPKCRDDGWREVELGEFFVKGKQDCDMEMSLKEVRGGNWKNGLIIQGIEIRPKAG</sequence>
<evidence type="ECO:0000313" key="3">
    <source>
        <dbReference type="Proteomes" id="UP001604277"/>
    </source>
</evidence>
<reference evidence="3" key="1">
    <citation type="submission" date="2024-07" db="EMBL/GenBank/DDBJ databases">
        <title>Two chromosome-level genome assemblies of Korean endemic species Abeliophyllum distichum and Forsythia ovata (Oleaceae).</title>
        <authorList>
            <person name="Jang H."/>
        </authorList>
    </citation>
    <scope>NUCLEOTIDE SEQUENCE [LARGE SCALE GENOMIC DNA]</scope>
</reference>
<dbReference type="SUPFAM" id="SSF81383">
    <property type="entry name" value="F-box domain"/>
    <property type="match status" value="1"/>
</dbReference>
<accession>A0ABD1PX93</accession>
<dbReference type="EMBL" id="JBFOLJ010000016">
    <property type="protein sequence ID" value="KAL2468557.1"/>
    <property type="molecule type" value="Genomic_DNA"/>
</dbReference>
<evidence type="ECO:0000259" key="1">
    <source>
        <dbReference type="PROSITE" id="PS50181"/>
    </source>
</evidence>
<dbReference type="AlphaFoldDB" id="A0ABD1PX93"/>
<dbReference type="InterPro" id="IPR025886">
    <property type="entry name" value="PP2-like"/>
</dbReference>
<proteinExistence type="predicted"/>
<dbReference type="InterPro" id="IPR036047">
    <property type="entry name" value="F-box-like_dom_sf"/>
</dbReference>
<evidence type="ECO:0000313" key="2">
    <source>
        <dbReference type="EMBL" id="KAL2468557.1"/>
    </source>
</evidence>
<dbReference type="Pfam" id="PF14299">
    <property type="entry name" value="PP2"/>
    <property type="match status" value="1"/>
</dbReference>
<dbReference type="InterPro" id="IPR001810">
    <property type="entry name" value="F-box_dom"/>
</dbReference>
<keyword evidence="3" id="KW-1185">Reference proteome</keyword>
<dbReference type="Pfam" id="PF00646">
    <property type="entry name" value="F-box"/>
    <property type="match status" value="1"/>
</dbReference>
<dbReference type="CDD" id="cd22162">
    <property type="entry name" value="F-box_AtSKIP3-like"/>
    <property type="match status" value="1"/>
</dbReference>
<dbReference type="PANTHER" id="PTHR32278">
    <property type="entry name" value="F-BOX DOMAIN-CONTAINING PROTEIN"/>
    <property type="match status" value="1"/>
</dbReference>
<feature type="domain" description="F-box" evidence="1">
    <location>
        <begin position="6"/>
        <end position="52"/>
    </location>
</feature>
<name>A0ABD1PX93_9LAMI</name>
<dbReference type="Proteomes" id="UP001604277">
    <property type="component" value="Unassembled WGS sequence"/>
</dbReference>
<dbReference type="PANTHER" id="PTHR32278:SF111">
    <property type="entry name" value="F-BOX PROTEIN PP2-B12-RELATED"/>
    <property type="match status" value="1"/>
</dbReference>
<organism evidence="2 3">
    <name type="scientific">Forsythia ovata</name>
    <dbReference type="NCBI Taxonomy" id="205694"/>
    <lineage>
        <taxon>Eukaryota</taxon>
        <taxon>Viridiplantae</taxon>
        <taxon>Streptophyta</taxon>
        <taxon>Embryophyta</taxon>
        <taxon>Tracheophyta</taxon>
        <taxon>Spermatophyta</taxon>
        <taxon>Magnoliopsida</taxon>
        <taxon>eudicotyledons</taxon>
        <taxon>Gunneridae</taxon>
        <taxon>Pentapetalae</taxon>
        <taxon>asterids</taxon>
        <taxon>lamiids</taxon>
        <taxon>Lamiales</taxon>
        <taxon>Oleaceae</taxon>
        <taxon>Forsythieae</taxon>
        <taxon>Forsythia</taxon>
    </lineage>
</organism>
<gene>
    <name evidence="2" type="ORF">Fot_50133</name>
</gene>